<dbReference type="OrthoDB" id="5357513at2759"/>
<dbReference type="STRING" id="28573.A0A0U1M6J7"/>
<evidence type="ECO:0000259" key="2">
    <source>
        <dbReference type="Pfam" id="PF00248"/>
    </source>
</evidence>
<keyword evidence="1" id="KW-0560">Oxidoreductase</keyword>
<dbReference type="InterPro" id="IPR023210">
    <property type="entry name" value="NADP_OxRdtase_dom"/>
</dbReference>
<dbReference type="InterPro" id="IPR020471">
    <property type="entry name" value="AKR"/>
</dbReference>
<dbReference type="AlphaFoldDB" id="A0A0U1M6J7"/>
<dbReference type="PANTHER" id="PTHR11732">
    <property type="entry name" value="ALDO/KETO REDUCTASE"/>
    <property type="match status" value="1"/>
</dbReference>
<keyword evidence="4" id="KW-1185">Reference proteome</keyword>
<protein>
    <recommendedName>
        <fullName evidence="2">NADP-dependent oxidoreductase domain-containing protein</fullName>
    </recommendedName>
</protein>
<reference evidence="3 4" key="1">
    <citation type="submission" date="2015-04" db="EMBL/GenBank/DDBJ databases">
        <authorList>
            <person name="Syromyatnikov M.Y."/>
            <person name="Popov V.N."/>
        </authorList>
    </citation>
    <scope>NUCLEOTIDE SEQUENCE [LARGE SCALE GENOMIC DNA]</scope>
    <source>
        <strain evidence="3">WF-38-12</strain>
    </source>
</reference>
<dbReference type="Proteomes" id="UP000054383">
    <property type="component" value="Unassembled WGS sequence"/>
</dbReference>
<evidence type="ECO:0000256" key="1">
    <source>
        <dbReference type="ARBA" id="ARBA00023002"/>
    </source>
</evidence>
<dbReference type="InterPro" id="IPR036812">
    <property type="entry name" value="NAD(P)_OxRdtase_dom_sf"/>
</dbReference>
<organism evidence="3 4">
    <name type="scientific">Talaromyces islandicus</name>
    <name type="common">Penicillium islandicum</name>
    <dbReference type="NCBI Taxonomy" id="28573"/>
    <lineage>
        <taxon>Eukaryota</taxon>
        <taxon>Fungi</taxon>
        <taxon>Dikarya</taxon>
        <taxon>Ascomycota</taxon>
        <taxon>Pezizomycotina</taxon>
        <taxon>Eurotiomycetes</taxon>
        <taxon>Eurotiomycetidae</taxon>
        <taxon>Eurotiales</taxon>
        <taxon>Trichocomaceae</taxon>
        <taxon>Talaromyces</taxon>
        <taxon>Talaromyces sect. Islandici</taxon>
    </lineage>
</organism>
<accession>A0A0U1M6J7</accession>
<proteinExistence type="predicted"/>
<feature type="domain" description="NADP-dependent oxidoreductase" evidence="2">
    <location>
        <begin position="14"/>
        <end position="227"/>
    </location>
</feature>
<dbReference type="GO" id="GO:0016491">
    <property type="term" value="F:oxidoreductase activity"/>
    <property type="evidence" value="ECO:0007669"/>
    <property type="project" value="UniProtKB-KW"/>
</dbReference>
<name>A0A0U1M6J7_TALIS</name>
<dbReference type="Gene3D" id="3.20.20.100">
    <property type="entry name" value="NADP-dependent oxidoreductase domain"/>
    <property type="match status" value="1"/>
</dbReference>
<dbReference type="OMA" id="ITYQAYW"/>
<sequence>MAEPLAVPELIYGTAFKFDKTTRLVEQALKAGFRGIDTAGNKNAYSESLVGKGIAAAIASGDVSRDELYIQTKFTPFKEGRDVSIYPYDTTASIPEQIEQSVAASLRNLQTEYIDCLVLHSPYPNIEDTLTAWRAMETLVPSRVASLGLSNIGADSLRTVYESASIKPRLVQNRLTQDTIDKPTPNFPTNLPYPKVPFDRDVREYCHAQDILYMPWGLLWGNPSLLDNPDIFEKMGGQLEVSKQVACFACFLRLKRCKTRILCGTSKEERMPETLDGLKKINGFLSESEENKAIFQEWVDRVERILDQADE</sequence>
<dbReference type="CDD" id="cd19071">
    <property type="entry name" value="AKR_AKR1-5-like"/>
    <property type="match status" value="1"/>
</dbReference>
<evidence type="ECO:0000313" key="3">
    <source>
        <dbReference type="EMBL" id="CRG91223.1"/>
    </source>
</evidence>
<evidence type="ECO:0000313" key="4">
    <source>
        <dbReference type="Proteomes" id="UP000054383"/>
    </source>
</evidence>
<dbReference type="Pfam" id="PF00248">
    <property type="entry name" value="Aldo_ket_red"/>
    <property type="match status" value="1"/>
</dbReference>
<dbReference type="EMBL" id="CVMT01000009">
    <property type="protein sequence ID" value="CRG91223.1"/>
    <property type="molecule type" value="Genomic_DNA"/>
</dbReference>
<dbReference type="SUPFAM" id="SSF51430">
    <property type="entry name" value="NAD(P)-linked oxidoreductase"/>
    <property type="match status" value="1"/>
</dbReference>
<gene>
    <name evidence="3" type="ORF">PISL3812_08271</name>
</gene>